<evidence type="ECO:0000256" key="1">
    <source>
        <dbReference type="SAM" id="MobiDB-lite"/>
    </source>
</evidence>
<feature type="region of interest" description="Disordered" evidence="1">
    <location>
        <begin position="114"/>
        <end position="135"/>
    </location>
</feature>
<dbReference type="KEGG" id="ifl:C1H71_15995"/>
<evidence type="ECO:0000313" key="4">
    <source>
        <dbReference type="Proteomes" id="UP000515917"/>
    </source>
</evidence>
<keyword evidence="4" id="KW-1185">Reference proteome</keyword>
<dbReference type="Proteomes" id="UP000515917">
    <property type="component" value="Chromosome"/>
</dbReference>
<gene>
    <name evidence="3" type="ORF">C1H71_15995</name>
</gene>
<evidence type="ECO:0000313" key="3">
    <source>
        <dbReference type="EMBL" id="QBC44885.1"/>
    </source>
</evidence>
<feature type="signal peptide" evidence="2">
    <location>
        <begin position="1"/>
        <end position="22"/>
    </location>
</feature>
<evidence type="ECO:0000256" key="2">
    <source>
        <dbReference type="SAM" id="SignalP"/>
    </source>
</evidence>
<dbReference type="AlphaFoldDB" id="A0A7G3GDX4"/>
<feature type="compositionally biased region" description="Basic residues" evidence="1">
    <location>
        <begin position="122"/>
        <end position="135"/>
    </location>
</feature>
<feature type="chain" id="PRO_5029013664" evidence="2">
    <location>
        <begin position="23"/>
        <end position="135"/>
    </location>
</feature>
<protein>
    <submittedName>
        <fullName evidence="3">Uncharacterized protein</fullName>
    </submittedName>
</protein>
<dbReference type="RefSeq" id="WP_130107398.1">
    <property type="nucleotide sequence ID" value="NZ_CP025781.1"/>
</dbReference>
<reference evidence="3 4" key="1">
    <citation type="submission" date="2018-01" db="EMBL/GenBank/DDBJ databases">
        <title>Genome sequence of Iodobacter sp. strain PCH194 isolated from Indian Trans-Himalaya.</title>
        <authorList>
            <person name="Kumar V."/>
            <person name="Thakur V."/>
            <person name="Kumar S."/>
            <person name="Singh D."/>
        </authorList>
    </citation>
    <scope>NUCLEOTIDE SEQUENCE [LARGE SCALE GENOMIC DNA]</scope>
    <source>
        <strain evidence="3 4">PCH194</strain>
    </source>
</reference>
<name>A0A7G3GDX4_9NEIS</name>
<accession>A0A7G3GDX4</accession>
<sequence>MNKYISKVGIALALLISSNAWATDGVSVQFGQAGFYGRLDIGNYPQPQLIYREPRIIQRVSVVQPPLYLVVPPGHAKKWSKHCGRYNACSRPVYFVQESWYNHEVVPRYHDARYRGKDDHGHKGHKQHGHGHDRK</sequence>
<keyword evidence="2" id="KW-0732">Signal</keyword>
<organism evidence="3 4">
    <name type="scientific">Iodobacter fluviatilis</name>
    <dbReference type="NCBI Taxonomy" id="537"/>
    <lineage>
        <taxon>Bacteria</taxon>
        <taxon>Pseudomonadati</taxon>
        <taxon>Pseudomonadota</taxon>
        <taxon>Betaproteobacteria</taxon>
        <taxon>Neisseriales</taxon>
        <taxon>Chitinibacteraceae</taxon>
        <taxon>Iodobacter</taxon>
    </lineage>
</organism>
<proteinExistence type="predicted"/>
<dbReference type="EMBL" id="CP025781">
    <property type="protein sequence ID" value="QBC44885.1"/>
    <property type="molecule type" value="Genomic_DNA"/>
</dbReference>